<proteinExistence type="predicted"/>
<dbReference type="OrthoDB" id="3478674at2"/>
<organism evidence="1 2">
    <name type="scientific">Acrocarpospora pleiomorpha</name>
    <dbReference type="NCBI Taxonomy" id="90975"/>
    <lineage>
        <taxon>Bacteria</taxon>
        <taxon>Bacillati</taxon>
        <taxon>Actinomycetota</taxon>
        <taxon>Actinomycetes</taxon>
        <taxon>Streptosporangiales</taxon>
        <taxon>Streptosporangiaceae</taxon>
        <taxon>Acrocarpospora</taxon>
    </lineage>
</organism>
<gene>
    <name evidence="1" type="ORF">Aple_052870</name>
</gene>
<comment type="caution">
    <text evidence="1">The sequence shown here is derived from an EMBL/GenBank/DDBJ whole genome shotgun (WGS) entry which is preliminary data.</text>
</comment>
<dbReference type="Gene3D" id="3.30.2310.20">
    <property type="entry name" value="RelE-like"/>
    <property type="match status" value="1"/>
</dbReference>
<dbReference type="InterPro" id="IPR035093">
    <property type="entry name" value="RelE/ParE_toxin_dom_sf"/>
</dbReference>
<evidence type="ECO:0008006" key="3">
    <source>
        <dbReference type="Google" id="ProtNLM"/>
    </source>
</evidence>
<protein>
    <recommendedName>
        <fullName evidence="3">Plasmid maintenance system killer protein</fullName>
    </recommendedName>
</protein>
<dbReference type="Proteomes" id="UP000377595">
    <property type="component" value="Unassembled WGS sequence"/>
</dbReference>
<accession>A0A5M3XN63</accession>
<dbReference type="SUPFAM" id="SSF143011">
    <property type="entry name" value="RelE-like"/>
    <property type="match status" value="1"/>
</dbReference>
<dbReference type="AlphaFoldDB" id="A0A5M3XN63"/>
<evidence type="ECO:0000313" key="2">
    <source>
        <dbReference type="Proteomes" id="UP000377595"/>
    </source>
</evidence>
<name>A0A5M3XN63_9ACTN</name>
<dbReference type="EMBL" id="BLAF01000030">
    <property type="protein sequence ID" value="GES22390.1"/>
    <property type="molecule type" value="Genomic_DNA"/>
</dbReference>
<sequence>MEDGRLEVRYVDPRLRDLVASDRALRAKFGDVCARKIKIRLSALRAAETLDDIMNGPGRCHPLKGDYSDCYALRLDGGMRLIFRLENSEEQDRPDITVGVCILVIDITDYHEG</sequence>
<reference evidence="1 2" key="1">
    <citation type="submission" date="2019-10" db="EMBL/GenBank/DDBJ databases">
        <title>Whole genome shotgun sequence of Acrocarpospora pleiomorpha NBRC 16267.</title>
        <authorList>
            <person name="Ichikawa N."/>
            <person name="Kimura A."/>
            <person name="Kitahashi Y."/>
            <person name="Komaki H."/>
            <person name="Oguchi A."/>
        </authorList>
    </citation>
    <scope>NUCLEOTIDE SEQUENCE [LARGE SCALE GENOMIC DNA]</scope>
    <source>
        <strain evidence="1 2">NBRC 16267</strain>
    </source>
</reference>
<keyword evidence="2" id="KW-1185">Reference proteome</keyword>
<evidence type="ECO:0000313" key="1">
    <source>
        <dbReference type="EMBL" id="GES22390.1"/>
    </source>
</evidence>